<accession>A0A177CFA0</accession>
<dbReference type="GeneID" id="28763694"/>
<gene>
    <name evidence="2" type="ORF">CC84DRAFT_1176297</name>
</gene>
<reference evidence="2 3" key="1">
    <citation type="submission" date="2016-05" db="EMBL/GenBank/DDBJ databases">
        <title>Comparative analysis of secretome profiles of manganese(II)-oxidizing ascomycete fungi.</title>
        <authorList>
            <consortium name="DOE Joint Genome Institute"/>
            <person name="Zeiner C.A."/>
            <person name="Purvine S.O."/>
            <person name="Zink E.M."/>
            <person name="Wu S."/>
            <person name="Pasa-Tolic L."/>
            <person name="Chaput D.L."/>
            <person name="Haridas S."/>
            <person name="Grigoriev I.V."/>
            <person name="Santelli C.M."/>
            <person name="Hansel C.M."/>
        </authorList>
    </citation>
    <scope>NUCLEOTIDE SEQUENCE [LARGE SCALE GENOMIC DNA]</scope>
    <source>
        <strain evidence="2 3">AP3s5-JAC2a</strain>
    </source>
</reference>
<evidence type="ECO:0000313" key="2">
    <source>
        <dbReference type="EMBL" id="OAG06265.1"/>
    </source>
</evidence>
<evidence type="ECO:0000256" key="1">
    <source>
        <dbReference type="SAM" id="MobiDB-lite"/>
    </source>
</evidence>
<dbReference type="InParanoid" id="A0A177CFA0"/>
<dbReference type="Proteomes" id="UP000077069">
    <property type="component" value="Unassembled WGS sequence"/>
</dbReference>
<evidence type="ECO:0000313" key="3">
    <source>
        <dbReference type="Proteomes" id="UP000077069"/>
    </source>
</evidence>
<sequence length="136" mass="14477">MGGRLYPGLCMYRFNPALEDGEAEAGEVEVEDPEVGEAEAGEAEAGEVESEEAESEEVVVWEVEAVELPFVPSVSAQMINSSTFAHLKRSTHPVQHSTAPHPGLDTICFAQGRENSPGSLRAPIGSALVLSWRVGA</sequence>
<dbReference type="AlphaFoldDB" id="A0A177CFA0"/>
<protein>
    <submittedName>
        <fullName evidence="2">Uncharacterized protein</fullName>
    </submittedName>
</protein>
<feature type="region of interest" description="Disordered" evidence="1">
    <location>
        <begin position="22"/>
        <end position="54"/>
    </location>
</feature>
<organism evidence="2 3">
    <name type="scientific">Paraphaeosphaeria sporulosa</name>
    <dbReference type="NCBI Taxonomy" id="1460663"/>
    <lineage>
        <taxon>Eukaryota</taxon>
        <taxon>Fungi</taxon>
        <taxon>Dikarya</taxon>
        <taxon>Ascomycota</taxon>
        <taxon>Pezizomycotina</taxon>
        <taxon>Dothideomycetes</taxon>
        <taxon>Pleosporomycetidae</taxon>
        <taxon>Pleosporales</taxon>
        <taxon>Massarineae</taxon>
        <taxon>Didymosphaeriaceae</taxon>
        <taxon>Paraphaeosphaeria</taxon>
    </lineage>
</organism>
<dbReference type="EMBL" id="KV441552">
    <property type="protein sequence ID" value="OAG06265.1"/>
    <property type="molecule type" value="Genomic_DNA"/>
</dbReference>
<proteinExistence type="predicted"/>
<name>A0A177CFA0_9PLEO</name>
<dbReference type="RefSeq" id="XP_018036630.1">
    <property type="nucleotide sequence ID" value="XM_018180208.1"/>
</dbReference>
<keyword evidence="3" id="KW-1185">Reference proteome</keyword>